<gene>
    <name evidence="3" type="ORF">D3Y57_14010</name>
</gene>
<dbReference type="InterPro" id="IPR018968">
    <property type="entry name" value="Phasin"/>
</dbReference>
<feature type="compositionally biased region" description="Low complexity" evidence="1">
    <location>
        <begin position="1"/>
        <end position="11"/>
    </location>
</feature>
<dbReference type="KEGG" id="spha:D3Y57_14010"/>
<evidence type="ECO:0000259" key="2">
    <source>
        <dbReference type="Pfam" id="PF09361"/>
    </source>
</evidence>
<dbReference type="NCBIfam" id="TIGR01841">
    <property type="entry name" value="phasin"/>
    <property type="match status" value="1"/>
</dbReference>
<feature type="domain" description="Phasin" evidence="2">
    <location>
        <begin position="78"/>
        <end position="176"/>
    </location>
</feature>
<feature type="region of interest" description="Disordered" evidence="1">
    <location>
        <begin position="1"/>
        <end position="27"/>
    </location>
</feature>
<dbReference type="OrthoDB" id="8479795at2"/>
<proteinExistence type="predicted"/>
<evidence type="ECO:0000313" key="4">
    <source>
        <dbReference type="Proteomes" id="UP000276254"/>
    </source>
</evidence>
<dbReference type="EMBL" id="CP032829">
    <property type="protein sequence ID" value="AYJ88006.1"/>
    <property type="molecule type" value="Genomic_DNA"/>
</dbReference>
<dbReference type="Proteomes" id="UP000276254">
    <property type="component" value="Chromosome"/>
</dbReference>
<keyword evidence="4" id="KW-1185">Reference proteome</keyword>
<dbReference type="AlphaFoldDB" id="A0A494TQD3"/>
<evidence type="ECO:0000256" key="1">
    <source>
        <dbReference type="SAM" id="MobiDB-lite"/>
    </source>
</evidence>
<evidence type="ECO:0000313" key="3">
    <source>
        <dbReference type="EMBL" id="AYJ88006.1"/>
    </source>
</evidence>
<accession>A0A494TQD3</accession>
<name>A0A494TQD3_SPHPE</name>
<dbReference type="InterPro" id="IPR010127">
    <property type="entry name" value="Phasin_subfam-1"/>
</dbReference>
<dbReference type="Pfam" id="PF09361">
    <property type="entry name" value="Phasin_2"/>
    <property type="match status" value="1"/>
</dbReference>
<sequence>MPKPAVAAKPVTKPKPKAPTAAVPPLKRATPVSAPLITEGKAKVTETFTKIENSVQNFTADATARVKSVMEKGSKNVEELVEFSKGNLEAVVASGRVAAKGAEEIAKYATDYGRTSIEKANATAKQFAGLKSPTEFFQLQSELAKSSLDAFVGEASKFGENYMKLLGEIAQPIQSRYALAVEKVKTAVSA</sequence>
<protein>
    <submittedName>
        <fullName evidence="3">Phasin family protein</fullName>
    </submittedName>
</protein>
<organism evidence="3 4">
    <name type="scientific">Sphingomonas paeninsulae</name>
    <dbReference type="NCBI Taxonomy" id="2319844"/>
    <lineage>
        <taxon>Bacteria</taxon>
        <taxon>Pseudomonadati</taxon>
        <taxon>Pseudomonadota</taxon>
        <taxon>Alphaproteobacteria</taxon>
        <taxon>Sphingomonadales</taxon>
        <taxon>Sphingomonadaceae</taxon>
        <taxon>Sphingomonas</taxon>
    </lineage>
</organism>
<reference evidence="3 4" key="1">
    <citation type="submission" date="2018-09" db="EMBL/GenBank/DDBJ databases">
        <title>Sphingomonas peninsula sp. nov., isolated from fildes peninsula, Antarctic soil.</title>
        <authorList>
            <person name="Yingchao G."/>
        </authorList>
    </citation>
    <scope>NUCLEOTIDE SEQUENCE [LARGE SCALE GENOMIC DNA]</scope>
    <source>
        <strain evidence="3 4">YZ-8</strain>
    </source>
</reference>